<dbReference type="RefSeq" id="WP_345355206.1">
    <property type="nucleotide sequence ID" value="NZ_BAABII010000001.1"/>
</dbReference>
<feature type="region of interest" description="Disordered" evidence="1">
    <location>
        <begin position="163"/>
        <end position="203"/>
    </location>
</feature>
<dbReference type="Proteomes" id="UP001564626">
    <property type="component" value="Unassembled WGS sequence"/>
</dbReference>
<organism evidence="3 4">
    <name type="scientific">Saccharopolyspora cebuensis</name>
    <dbReference type="NCBI Taxonomy" id="418759"/>
    <lineage>
        <taxon>Bacteria</taxon>
        <taxon>Bacillati</taxon>
        <taxon>Actinomycetota</taxon>
        <taxon>Actinomycetes</taxon>
        <taxon>Pseudonocardiales</taxon>
        <taxon>Pseudonocardiaceae</taxon>
        <taxon>Saccharopolyspora</taxon>
    </lineage>
</organism>
<proteinExistence type="predicted"/>
<feature type="transmembrane region" description="Helical" evidence="2">
    <location>
        <begin position="85"/>
        <end position="111"/>
    </location>
</feature>
<reference evidence="3 4" key="1">
    <citation type="submission" date="2024-08" db="EMBL/GenBank/DDBJ databases">
        <title>Genome mining of Saccharopolyspora cebuensis PGLac3 from Nigerian medicinal plant.</title>
        <authorList>
            <person name="Ezeobiora C.E."/>
            <person name="Igbokwe N.H."/>
            <person name="Amin D.H."/>
            <person name="Mendie U.E."/>
        </authorList>
    </citation>
    <scope>NUCLEOTIDE SEQUENCE [LARGE SCALE GENOMIC DNA]</scope>
    <source>
        <strain evidence="3 4">PGLac3</strain>
    </source>
</reference>
<feature type="compositionally biased region" description="Basic and acidic residues" evidence="1">
    <location>
        <begin position="34"/>
        <end position="52"/>
    </location>
</feature>
<feature type="region of interest" description="Disordered" evidence="1">
    <location>
        <begin position="1"/>
        <end position="76"/>
    </location>
</feature>
<dbReference type="EMBL" id="JBGEHV010000038">
    <property type="protein sequence ID" value="MEY8041523.1"/>
    <property type="molecule type" value="Genomic_DNA"/>
</dbReference>
<evidence type="ECO:0000313" key="4">
    <source>
        <dbReference type="Proteomes" id="UP001564626"/>
    </source>
</evidence>
<name>A0ABV4CLY6_9PSEU</name>
<protein>
    <recommendedName>
        <fullName evidence="5">Cell division protein FtsL</fullName>
    </recommendedName>
</protein>
<feature type="compositionally biased region" description="Low complexity" evidence="1">
    <location>
        <begin position="1"/>
        <end position="13"/>
    </location>
</feature>
<keyword evidence="4" id="KW-1185">Reference proteome</keyword>
<evidence type="ECO:0000256" key="1">
    <source>
        <dbReference type="SAM" id="MobiDB-lite"/>
    </source>
</evidence>
<comment type="caution">
    <text evidence="3">The sequence shown here is derived from an EMBL/GenBank/DDBJ whole genome shotgun (WGS) entry which is preliminary data.</text>
</comment>
<evidence type="ECO:0000313" key="3">
    <source>
        <dbReference type="EMBL" id="MEY8041523.1"/>
    </source>
</evidence>
<accession>A0ABV4CLY6</accession>
<evidence type="ECO:0008006" key="5">
    <source>
        <dbReference type="Google" id="ProtNLM"/>
    </source>
</evidence>
<sequence length="203" mass="22358">MTAPPRTKAARATKAAEQERGTTKRTRTAAAERAYARREERRERSQRETTERRPRRQRQNLDERRVAAGARRPAKARAKLPEKGALLRLPLVVVVMSVCLLGLATTLWLSISAVGGSYQIQRGEERIRLLNVRKEELMRDVSSMNSTPALQRRAEELGMVPAPGFGHLVPRPDGSVEVIGEPSEAPTPASPPPPPGAPDPEVP</sequence>
<gene>
    <name evidence="3" type="ORF">AB8O55_19125</name>
</gene>
<keyword evidence="2" id="KW-1133">Transmembrane helix</keyword>
<keyword evidence="2" id="KW-0472">Membrane</keyword>
<feature type="compositionally biased region" description="Pro residues" evidence="1">
    <location>
        <begin position="188"/>
        <end position="203"/>
    </location>
</feature>
<keyword evidence="2" id="KW-0812">Transmembrane</keyword>
<evidence type="ECO:0000256" key="2">
    <source>
        <dbReference type="SAM" id="Phobius"/>
    </source>
</evidence>